<accession>A0ABD3GMZ3</accession>
<dbReference type="Gene3D" id="3.20.20.80">
    <property type="entry name" value="Glycosidases"/>
    <property type="match status" value="1"/>
</dbReference>
<evidence type="ECO:0000256" key="2">
    <source>
        <dbReference type="SAM" id="SignalP"/>
    </source>
</evidence>
<comment type="caution">
    <text evidence="3">The sequence shown here is derived from an EMBL/GenBank/DDBJ whole genome shotgun (WGS) entry which is preliminary data.</text>
</comment>
<keyword evidence="2" id="KW-0732">Signal</keyword>
<evidence type="ECO:0008006" key="5">
    <source>
        <dbReference type="Google" id="ProtNLM"/>
    </source>
</evidence>
<proteinExistence type="inferred from homology"/>
<dbReference type="EMBL" id="JBJQOH010000007">
    <property type="protein sequence ID" value="KAL3680598.1"/>
    <property type="molecule type" value="Genomic_DNA"/>
</dbReference>
<evidence type="ECO:0000313" key="3">
    <source>
        <dbReference type="EMBL" id="KAL3680598.1"/>
    </source>
</evidence>
<dbReference type="AlphaFoldDB" id="A0ABD3GMZ3"/>
<organism evidence="3 4">
    <name type="scientific">Riccia sorocarpa</name>
    <dbReference type="NCBI Taxonomy" id="122646"/>
    <lineage>
        <taxon>Eukaryota</taxon>
        <taxon>Viridiplantae</taxon>
        <taxon>Streptophyta</taxon>
        <taxon>Embryophyta</taxon>
        <taxon>Marchantiophyta</taxon>
        <taxon>Marchantiopsida</taxon>
        <taxon>Marchantiidae</taxon>
        <taxon>Marchantiales</taxon>
        <taxon>Ricciaceae</taxon>
        <taxon>Riccia</taxon>
    </lineage>
</organism>
<gene>
    <name evidence="3" type="ORF">R1sor_023554</name>
</gene>
<dbReference type="SUPFAM" id="SSF51445">
    <property type="entry name" value="(Trans)glycosidases"/>
    <property type="match status" value="1"/>
</dbReference>
<protein>
    <recommendedName>
        <fullName evidence="5">Heparanase-like protein 3</fullName>
    </recommendedName>
</protein>
<dbReference type="Pfam" id="PF03662">
    <property type="entry name" value="Glyco_hydro_79n"/>
    <property type="match status" value="1"/>
</dbReference>
<keyword evidence="4" id="KW-1185">Reference proteome</keyword>
<dbReference type="InterPro" id="IPR017853">
    <property type="entry name" value="GH"/>
</dbReference>
<dbReference type="PANTHER" id="PTHR14363:SF17">
    <property type="entry name" value="HEPARANASE-LIKE PROTEIN 3"/>
    <property type="match status" value="1"/>
</dbReference>
<sequence length="547" mass="59811">MAYLLNRLLLLCTLSTLVCSVVSKTDSVFVKEENTRLVINTSRIVATVDDHFLCATLDWFQPTQCDYGLCNGSLTGVLNLDLENPLFQKTLAGLAPLLVRIGGTLQDLVVYDVGDQLPSEPCLPFVFNESALFSYSGGCLHMDRWDALNKLFVKLGVSVAFGLNALYGRSKSTAQYEVLTPWNPKNAENFIRYTRDRSYPVIAWELGNELLGATTSIGKTVPPELYAADFKKLRNIIDKLYKGDASKPFAVAPDKVEYVIGETDIPRFLHASRKSADVITRHIYNLGSGRNTTDELISKVLDPSVAEAEVAKYKSLQTLLEEHGTTSAWIGEAGGAFGGGHHEVTDAFISAFWYLDQLGTASRYNNQAFCRQSFVGGFYGLVEADFNPNPDYYGALLWRQLMGRGVFDVDVQSGTSDVRAYAHCQRSNKGGLTLLILNYSNLTSHNLDVSLLGRSADPSPRNFTGKNTFSEASASDERLEYHMSAANGSVTGRIVLLNGKPLLVTPSGEIPTLSPVKVKSTNPISLAPLTYAYVVIPDAYAPACATV</sequence>
<evidence type="ECO:0000313" key="4">
    <source>
        <dbReference type="Proteomes" id="UP001633002"/>
    </source>
</evidence>
<feature type="chain" id="PRO_5044798379" description="Heparanase-like protein 3" evidence="2">
    <location>
        <begin position="21"/>
        <end position="547"/>
    </location>
</feature>
<evidence type="ECO:0000256" key="1">
    <source>
        <dbReference type="ARBA" id="ARBA00009800"/>
    </source>
</evidence>
<dbReference type="Proteomes" id="UP001633002">
    <property type="component" value="Unassembled WGS sequence"/>
</dbReference>
<name>A0ABD3GMZ3_9MARC</name>
<feature type="signal peptide" evidence="2">
    <location>
        <begin position="1"/>
        <end position="20"/>
    </location>
</feature>
<comment type="similarity">
    <text evidence="1">Belongs to the glycosyl hydrolase 79 family.</text>
</comment>
<reference evidence="3 4" key="1">
    <citation type="submission" date="2024-09" db="EMBL/GenBank/DDBJ databases">
        <title>Chromosome-scale assembly of Riccia sorocarpa.</title>
        <authorList>
            <person name="Paukszto L."/>
        </authorList>
    </citation>
    <scope>NUCLEOTIDE SEQUENCE [LARGE SCALE GENOMIC DNA]</scope>
    <source>
        <strain evidence="3">LP-2024</strain>
        <tissue evidence="3">Aerial parts of the thallus</tissue>
    </source>
</reference>
<dbReference type="PANTHER" id="PTHR14363">
    <property type="entry name" value="HEPARANASE-RELATED"/>
    <property type="match status" value="1"/>
</dbReference>
<dbReference type="InterPro" id="IPR005199">
    <property type="entry name" value="Glyco_hydro_79"/>
</dbReference>